<keyword evidence="2" id="KW-1185">Reference proteome</keyword>
<evidence type="ECO:0000313" key="2">
    <source>
        <dbReference type="Proteomes" id="UP000575898"/>
    </source>
</evidence>
<evidence type="ECO:0000313" key="1">
    <source>
        <dbReference type="EMBL" id="MBB5020273.1"/>
    </source>
</evidence>
<dbReference type="AlphaFoldDB" id="A0A840MVB4"/>
<sequence>MLCALRGLPDWLEPDKKVTQEVTFFVFVAAGQWSALAATHQAKPRQA</sequence>
<proteinExistence type="predicted"/>
<protein>
    <submittedName>
        <fullName evidence="1">Uncharacterized protein</fullName>
    </submittedName>
</protein>
<dbReference type="Proteomes" id="UP000575898">
    <property type="component" value="Unassembled WGS sequence"/>
</dbReference>
<name>A0A840MVB4_9PROT</name>
<gene>
    <name evidence="1" type="ORF">HNQ59_003591</name>
</gene>
<dbReference type="EMBL" id="JACHHY010000029">
    <property type="protein sequence ID" value="MBB5020273.1"/>
    <property type="molecule type" value="Genomic_DNA"/>
</dbReference>
<reference evidence="1 2" key="1">
    <citation type="submission" date="2020-08" db="EMBL/GenBank/DDBJ databases">
        <title>Genomic Encyclopedia of Type Strains, Phase IV (KMG-IV): sequencing the most valuable type-strain genomes for metagenomic binning, comparative biology and taxonomic classification.</title>
        <authorList>
            <person name="Goeker M."/>
        </authorList>
    </citation>
    <scope>NUCLEOTIDE SEQUENCE [LARGE SCALE GENOMIC DNA]</scope>
    <source>
        <strain evidence="1 2">DSM 27165</strain>
    </source>
</reference>
<comment type="caution">
    <text evidence="1">The sequence shown here is derived from an EMBL/GenBank/DDBJ whole genome shotgun (WGS) entry which is preliminary data.</text>
</comment>
<organism evidence="1 2">
    <name type="scientific">Chitinivorax tropicus</name>
    <dbReference type="NCBI Taxonomy" id="714531"/>
    <lineage>
        <taxon>Bacteria</taxon>
        <taxon>Pseudomonadati</taxon>
        <taxon>Pseudomonadota</taxon>
        <taxon>Betaproteobacteria</taxon>
        <taxon>Chitinivorax</taxon>
    </lineage>
</organism>
<accession>A0A840MVB4</accession>